<keyword evidence="5" id="KW-1185">Reference proteome</keyword>
<reference evidence="4" key="1">
    <citation type="submission" date="2021-12" db="EMBL/GenBank/DDBJ databases">
        <title>Convergent genome expansion in fungi linked to evolution of root-endophyte symbiosis.</title>
        <authorList>
            <consortium name="DOE Joint Genome Institute"/>
            <person name="Ke Y.-H."/>
            <person name="Bonito G."/>
            <person name="Liao H.-L."/>
            <person name="Looney B."/>
            <person name="Rojas-Flechas A."/>
            <person name="Nash J."/>
            <person name="Hameed K."/>
            <person name="Schadt C."/>
            <person name="Martin F."/>
            <person name="Crous P.W."/>
            <person name="Miettinen O."/>
            <person name="Magnuson J.K."/>
            <person name="Labbe J."/>
            <person name="Jacobson D."/>
            <person name="Doktycz M.J."/>
            <person name="Veneault-Fourrey C."/>
            <person name="Kuo A."/>
            <person name="Mondo S."/>
            <person name="Calhoun S."/>
            <person name="Riley R."/>
            <person name="Ohm R."/>
            <person name="LaButti K."/>
            <person name="Andreopoulos B."/>
            <person name="Pangilinan J."/>
            <person name="Nolan M."/>
            <person name="Tritt A."/>
            <person name="Clum A."/>
            <person name="Lipzen A."/>
            <person name="Daum C."/>
            <person name="Barry K."/>
            <person name="Grigoriev I.V."/>
            <person name="Vilgalys R."/>
        </authorList>
    </citation>
    <scope>NUCLEOTIDE SEQUENCE</scope>
    <source>
        <strain evidence="4">PMI_201</strain>
    </source>
</reference>
<proteinExistence type="predicted"/>
<feature type="domain" description="Xylanolytic transcriptional activator regulatory" evidence="3">
    <location>
        <begin position="237"/>
        <end position="311"/>
    </location>
</feature>
<comment type="caution">
    <text evidence="4">The sequence shown here is derived from an EMBL/GenBank/DDBJ whole genome shotgun (WGS) entry which is preliminary data.</text>
</comment>
<dbReference type="GO" id="GO:0006351">
    <property type="term" value="P:DNA-templated transcription"/>
    <property type="evidence" value="ECO:0007669"/>
    <property type="project" value="InterPro"/>
</dbReference>
<dbReference type="EMBL" id="JAJTJA010000005">
    <property type="protein sequence ID" value="KAH8699232.1"/>
    <property type="molecule type" value="Genomic_DNA"/>
</dbReference>
<dbReference type="GO" id="GO:0008270">
    <property type="term" value="F:zinc ion binding"/>
    <property type="evidence" value="ECO:0007669"/>
    <property type="project" value="InterPro"/>
</dbReference>
<evidence type="ECO:0000313" key="4">
    <source>
        <dbReference type="EMBL" id="KAH8699232.1"/>
    </source>
</evidence>
<keyword evidence="1" id="KW-0539">Nucleus</keyword>
<evidence type="ECO:0000256" key="1">
    <source>
        <dbReference type="ARBA" id="ARBA00023242"/>
    </source>
</evidence>
<dbReference type="SMART" id="SM00906">
    <property type="entry name" value="Fungal_trans"/>
    <property type="match status" value="1"/>
</dbReference>
<protein>
    <recommendedName>
        <fullName evidence="3">Xylanolytic transcriptional activator regulatory domain-containing protein</fullName>
    </recommendedName>
</protein>
<dbReference type="GO" id="GO:0003677">
    <property type="term" value="F:DNA binding"/>
    <property type="evidence" value="ECO:0007669"/>
    <property type="project" value="InterPro"/>
</dbReference>
<dbReference type="RefSeq" id="XP_046073696.1">
    <property type="nucleotide sequence ID" value="XM_046213997.1"/>
</dbReference>
<dbReference type="Proteomes" id="UP001201262">
    <property type="component" value="Unassembled WGS sequence"/>
</dbReference>
<dbReference type="InterPro" id="IPR052761">
    <property type="entry name" value="Fungal_Detox/Toxin_TFs"/>
</dbReference>
<dbReference type="PANTHER" id="PTHR47425:SF2">
    <property type="entry name" value="FARB-RELATED"/>
    <property type="match status" value="1"/>
</dbReference>
<evidence type="ECO:0000313" key="5">
    <source>
        <dbReference type="Proteomes" id="UP001201262"/>
    </source>
</evidence>
<evidence type="ECO:0000259" key="3">
    <source>
        <dbReference type="SMART" id="SM00906"/>
    </source>
</evidence>
<accession>A0AAD4KY59</accession>
<dbReference type="PANTHER" id="PTHR47425">
    <property type="entry name" value="FARB-RELATED"/>
    <property type="match status" value="1"/>
</dbReference>
<evidence type="ECO:0000256" key="2">
    <source>
        <dbReference type="SAM" id="MobiDB-lite"/>
    </source>
</evidence>
<dbReference type="CDD" id="cd12148">
    <property type="entry name" value="fungal_TF_MHR"/>
    <property type="match status" value="1"/>
</dbReference>
<dbReference type="GeneID" id="70244284"/>
<dbReference type="AlphaFoldDB" id="A0AAD4KY59"/>
<gene>
    <name evidence="4" type="ORF">BGW36DRAFT_358735</name>
</gene>
<dbReference type="InterPro" id="IPR007219">
    <property type="entry name" value="XnlR_reg_dom"/>
</dbReference>
<sequence length="813" mass="90826">MDCPAQIAVWMAGMTAHFVPKTPMVCFDGTLYILNIANRLKAAATDDATNPLDTPDASSTALDEITQNENQPRPDQLGIPASLENISGDIHTIDTIHNSHDPSSDIFDNAPADGNIIYSSYGFLDVNRLSSLPKDDVDYLVLKRCLHVPLKDSLDDFVKQYFTVVHPFVPMIDEAEFWRLYLGHGNVKKLSLFVFQAMLFSCCATLFDLNAEDSSLAKAQGAVLLSHHSSAEDPQAASIWLAVGIRIAMTLDSHPMLPGDEIDKSMTKRLWWSIILRDRSLCLGLRRHPQVTAVNFMADSNRLVEKEFEDEIRNSHVFSEDVKRQLFAALQEQCQLAVLLNDGLSIIFPPPGPLPQTYSSTNMNGSMSVLQAVKHRLIQWSQQSTFFHPESTSALHESVILLTQVTSMYYFTAQISIAHHEALLAENEDWDIKINYTTRIQEIARDLRRAIDGLILVIDYFNARRGGGLLPLSVLAYVGMPLILSAIDLKLSPSYSQMLVRRNRLNKFAEIIRQSRSLYEVTDLVAAGTNQILQLAYAIIKELFLRRKGKSILRRSSFKPRATTWNEAYLRYPRAYLYISKSVEYGLSLGRLPNETALPEQVRHVPSIVLGTRVPWTLVSSPTNSALIGHSQNDILGLETNEMDLVFGLHPITDDEYSHLNGNDDTNAPCKDESHNPQNELGILETNEKDLRSEDDNCAISRSLLKSPAKKKRHTASLQVNLDYFDADPRVQGNHNDPTTFFKTRKTHAKIASPGKGEAQFISATEGITELGRDSPSIPSPPSVSSDSDGTSFHTFLQLLRDEMSYKSSDGIL</sequence>
<organism evidence="4 5">
    <name type="scientific">Talaromyces proteolyticus</name>
    <dbReference type="NCBI Taxonomy" id="1131652"/>
    <lineage>
        <taxon>Eukaryota</taxon>
        <taxon>Fungi</taxon>
        <taxon>Dikarya</taxon>
        <taxon>Ascomycota</taxon>
        <taxon>Pezizomycotina</taxon>
        <taxon>Eurotiomycetes</taxon>
        <taxon>Eurotiomycetidae</taxon>
        <taxon>Eurotiales</taxon>
        <taxon>Trichocomaceae</taxon>
        <taxon>Talaromyces</taxon>
        <taxon>Talaromyces sect. Bacilispori</taxon>
    </lineage>
</organism>
<feature type="region of interest" description="Disordered" evidence="2">
    <location>
        <begin position="772"/>
        <end position="791"/>
    </location>
</feature>
<name>A0AAD4KY59_9EURO</name>